<dbReference type="Pfam" id="PF13646">
    <property type="entry name" value="HEAT_2"/>
    <property type="match status" value="1"/>
</dbReference>
<dbReference type="InterPro" id="IPR004155">
    <property type="entry name" value="PBS_lyase_HEAT"/>
</dbReference>
<keyword evidence="4" id="KW-1185">Reference proteome</keyword>
<dbReference type="PANTHER" id="PTHR12697">
    <property type="entry name" value="PBS LYASE HEAT-LIKE PROTEIN"/>
    <property type="match status" value="1"/>
</dbReference>
<evidence type="ECO:0000256" key="2">
    <source>
        <dbReference type="ARBA" id="ARBA00022738"/>
    </source>
</evidence>
<comment type="caution">
    <text evidence="3">The sequence shown here is derived from an EMBL/GenBank/DDBJ whole genome shotgun (WGS) entry which is preliminary data.</text>
</comment>
<name>A0ABT7B619_9CYAN</name>
<dbReference type="SMART" id="SM00567">
    <property type="entry name" value="EZ_HEAT"/>
    <property type="match status" value="4"/>
</dbReference>
<dbReference type="RefSeq" id="WP_283766315.1">
    <property type="nucleotide sequence ID" value="NZ_JAQOSO010000037.1"/>
</dbReference>
<evidence type="ECO:0000256" key="1">
    <source>
        <dbReference type="ARBA" id="ARBA00022549"/>
    </source>
</evidence>
<evidence type="ECO:0000313" key="3">
    <source>
        <dbReference type="EMBL" id="MDJ1173976.1"/>
    </source>
</evidence>
<feature type="non-terminal residue" evidence="3">
    <location>
        <position position="417"/>
    </location>
</feature>
<dbReference type="Gene3D" id="1.25.10.10">
    <property type="entry name" value="Leucine-rich Repeat Variant"/>
    <property type="match status" value="1"/>
</dbReference>
<gene>
    <name evidence="3" type="ORF">PMG25_07705</name>
</gene>
<accession>A0ABT7B619</accession>
<dbReference type="InterPro" id="IPR016024">
    <property type="entry name" value="ARM-type_fold"/>
</dbReference>
<organism evidence="3 4">
    <name type="scientific">Roseofilum capinflatum BLCC-M114</name>
    <dbReference type="NCBI Taxonomy" id="3022440"/>
    <lineage>
        <taxon>Bacteria</taxon>
        <taxon>Bacillati</taxon>
        <taxon>Cyanobacteriota</taxon>
        <taxon>Cyanophyceae</taxon>
        <taxon>Desertifilales</taxon>
        <taxon>Desertifilaceae</taxon>
        <taxon>Roseofilum</taxon>
        <taxon>Roseofilum capinflatum</taxon>
    </lineage>
</organism>
<sequence>MVNPYLIRNPLSLSLLYCLWHQKEQSVPETQAELYKNFVEQVYKWTSEIELDEEKRLQLHQKLGELALLGIDSKDKEGNFSQFWLRESGLKQVFGTLDNDLCKAALQLGWLNRLGKVESETVYGFDHATFQEYFAALAVEDGDYFLPRNHEDFPIAGKEYRIFAPQWKPVILFWLGREDVEEEKKEAFIEQLVHFKDGCEGNFYDYRAFFLAAAGIREFKGCSRADEIVQQIVKWGFGYVNEEKQKWGTFIDPIKEGARNTLPETDRQRAIERLSSLLHHSQCPKFIRREVGYILEKIGQGNPQAIAALVQLLEQTEDEDTRWWAAETLEKIGQGNPQAIAALVQVLEQTENEYTCRRAAETLGKIGQGNPQAIAALVQVLEQTKGYYFTCREVAESLEKIGQGNQEAIAALVQLLV</sequence>
<dbReference type="InterPro" id="IPR011989">
    <property type="entry name" value="ARM-like"/>
</dbReference>
<dbReference type="Proteomes" id="UP001235849">
    <property type="component" value="Unassembled WGS sequence"/>
</dbReference>
<reference evidence="3 4" key="1">
    <citation type="submission" date="2023-01" db="EMBL/GenBank/DDBJ databases">
        <title>Novel diversity within Roseofilum (Cyanobacteria; Desertifilaceae) from marine benthic mats with descriptions of four novel species.</title>
        <authorList>
            <person name="Wang Y."/>
            <person name="Berthold D.E."/>
            <person name="Hu J."/>
            <person name="Lefler F.W."/>
            <person name="Laughinghouse H.D. IV."/>
        </authorList>
    </citation>
    <scope>NUCLEOTIDE SEQUENCE [LARGE SCALE GENOMIC DNA]</scope>
    <source>
        <strain evidence="3 4">BLCC-M114</strain>
    </source>
</reference>
<dbReference type="SUPFAM" id="SSF48371">
    <property type="entry name" value="ARM repeat"/>
    <property type="match status" value="1"/>
</dbReference>
<protein>
    <submittedName>
        <fullName evidence="3">HEAT repeat domain-containing protein</fullName>
    </submittedName>
</protein>
<keyword evidence="2" id="KW-0605">Phycobilisome</keyword>
<keyword evidence="1" id="KW-0042">Antenna complex</keyword>
<evidence type="ECO:0000313" key="4">
    <source>
        <dbReference type="Proteomes" id="UP001235849"/>
    </source>
</evidence>
<proteinExistence type="predicted"/>
<dbReference type="EMBL" id="JAQOSO010000037">
    <property type="protein sequence ID" value="MDJ1173976.1"/>
    <property type="molecule type" value="Genomic_DNA"/>
</dbReference>
<dbReference type="PANTHER" id="PTHR12697:SF5">
    <property type="entry name" value="DEOXYHYPUSINE HYDROXYLASE"/>
    <property type="match status" value="1"/>
</dbReference>